<evidence type="ECO:0000259" key="11">
    <source>
        <dbReference type="Pfam" id="PF02501"/>
    </source>
</evidence>
<gene>
    <name evidence="12" type="primary">gspI</name>
    <name evidence="12" type="ORF">D5F51_17500</name>
</gene>
<evidence type="ECO:0000256" key="10">
    <source>
        <dbReference type="RuleBase" id="RU368030"/>
    </source>
</evidence>
<reference evidence="13" key="1">
    <citation type="submission" date="2018-09" db="EMBL/GenBank/DDBJ databases">
        <title>Yersinia hibernicus sp. nov.</title>
        <authorList>
            <person name="Nguyen S.V."/>
            <person name="Mundanda D.M."/>
            <person name="Anes J."/>
            <person name="Fanning S."/>
        </authorList>
    </citation>
    <scope>NUCLEOTIDE SEQUENCE [LARGE SCALE GENOMIC DNA]</scope>
    <source>
        <strain evidence="13">CFS1934</strain>
    </source>
</reference>
<evidence type="ECO:0000256" key="7">
    <source>
        <dbReference type="ARBA" id="ARBA00022692"/>
    </source>
</evidence>
<dbReference type="InterPro" id="IPR012902">
    <property type="entry name" value="N_methyl_site"/>
</dbReference>
<dbReference type="RefSeq" id="WP_129198105.1">
    <property type="nucleotide sequence ID" value="NZ_CP032487.1"/>
</dbReference>
<feature type="domain" description="Type II secretion system protein GspI C-terminal" evidence="11">
    <location>
        <begin position="40"/>
        <end position="115"/>
    </location>
</feature>
<dbReference type="SUPFAM" id="SSF54523">
    <property type="entry name" value="Pili subunits"/>
    <property type="match status" value="1"/>
</dbReference>
<keyword evidence="5 10" id="KW-0488">Methylation</keyword>
<dbReference type="Proteomes" id="UP000288804">
    <property type="component" value="Chromosome"/>
</dbReference>
<keyword evidence="9 10" id="KW-0472">Membrane</keyword>
<dbReference type="InterPro" id="IPR010052">
    <property type="entry name" value="T2SS_protein-GspI"/>
</dbReference>
<dbReference type="Pfam" id="PF07963">
    <property type="entry name" value="N_methyl"/>
    <property type="match status" value="1"/>
</dbReference>
<dbReference type="Gene3D" id="3.30.1300.30">
    <property type="entry name" value="GSPII I/J protein-like"/>
    <property type="match status" value="1"/>
</dbReference>
<comment type="PTM">
    <text evidence="10">Cleaved by prepilin peptidase.</text>
</comment>
<dbReference type="PROSITE" id="PS00409">
    <property type="entry name" value="PROKAR_NTER_METHYL"/>
    <property type="match status" value="1"/>
</dbReference>
<evidence type="ECO:0000256" key="2">
    <source>
        <dbReference type="ARBA" id="ARBA00004377"/>
    </source>
</evidence>
<evidence type="ECO:0000256" key="8">
    <source>
        <dbReference type="ARBA" id="ARBA00022989"/>
    </source>
</evidence>
<evidence type="ECO:0000256" key="9">
    <source>
        <dbReference type="ARBA" id="ARBA00023136"/>
    </source>
</evidence>
<evidence type="ECO:0000256" key="5">
    <source>
        <dbReference type="ARBA" id="ARBA00022481"/>
    </source>
</evidence>
<dbReference type="InterPro" id="IPR045584">
    <property type="entry name" value="Pilin-like"/>
</dbReference>
<sequence length="120" mass="13696">MRYCTGFTLLESILSLAIFSIVGIGIMVVMSEQLIRVKTLEDKVMASWVADNIIAEINLAKIAQTENWLRGHDVMSNKVWYWQSREIKTQSIGIITVEVRSQEGSRTPDYILQGYRALDE</sequence>
<accession>A0ABX5R3F7</accession>
<keyword evidence="7 10" id="KW-0812">Transmembrane</keyword>
<keyword evidence="4" id="KW-1003">Cell membrane</keyword>
<dbReference type="Pfam" id="PF02501">
    <property type="entry name" value="T2SSI"/>
    <property type="match status" value="1"/>
</dbReference>
<keyword evidence="8 10" id="KW-1133">Transmembrane helix</keyword>
<evidence type="ECO:0000256" key="4">
    <source>
        <dbReference type="ARBA" id="ARBA00022475"/>
    </source>
</evidence>
<evidence type="ECO:0000256" key="1">
    <source>
        <dbReference type="ARBA" id="ARBA00003161"/>
    </source>
</evidence>
<comment type="function">
    <text evidence="1">Component of the type II secretion system required for the energy-dependent secretion of extracellular factors such as proteases and toxins from the periplasm. Part of the pseudopilus tip complex that is critical for the recognition and binding of secretion substrates.</text>
</comment>
<name>A0ABX5R3F7_9GAMM</name>
<proteinExistence type="inferred from homology"/>
<feature type="transmembrane region" description="Helical" evidence="10">
    <location>
        <begin position="12"/>
        <end position="30"/>
    </location>
</feature>
<comment type="subunit">
    <text evidence="10">Type II secretion is composed of four main components: the outer membrane complex, the inner membrane complex, the cytoplasmic secretion ATPase and the periplasm-spanning pseudopilus.</text>
</comment>
<evidence type="ECO:0000256" key="6">
    <source>
        <dbReference type="ARBA" id="ARBA00022519"/>
    </source>
</evidence>
<dbReference type="EMBL" id="CP032487">
    <property type="protein sequence ID" value="QAX80177.1"/>
    <property type="molecule type" value="Genomic_DNA"/>
</dbReference>
<comment type="subcellular location">
    <subcellularLocation>
        <location evidence="2 10">Cell inner membrane</location>
        <topology evidence="2 10">Single-pass membrane protein</topology>
    </subcellularLocation>
</comment>
<evidence type="ECO:0000313" key="13">
    <source>
        <dbReference type="Proteomes" id="UP000288804"/>
    </source>
</evidence>
<dbReference type="InterPro" id="IPR003413">
    <property type="entry name" value="T2SS_GspI_C"/>
</dbReference>
<keyword evidence="13" id="KW-1185">Reference proteome</keyword>
<protein>
    <recommendedName>
        <fullName evidence="10">Type II secretion system protein I</fullName>
        <shortName evidence="10">T2SS minor pseudopilin I</shortName>
    </recommendedName>
</protein>
<dbReference type="PANTHER" id="PTHR38779">
    <property type="entry name" value="TYPE II SECRETION SYSTEM PROTEIN I-RELATED"/>
    <property type="match status" value="1"/>
</dbReference>
<dbReference type="NCBIfam" id="TIGR01707">
    <property type="entry name" value="gspI"/>
    <property type="match status" value="1"/>
</dbReference>
<dbReference type="PANTHER" id="PTHR38779:SF2">
    <property type="entry name" value="TYPE II SECRETION SYSTEM PROTEIN I-RELATED"/>
    <property type="match status" value="1"/>
</dbReference>
<comment type="similarity">
    <text evidence="3 10">Belongs to the GSP I family.</text>
</comment>
<evidence type="ECO:0000313" key="12">
    <source>
        <dbReference type="EMBL" id="QAX80177.1"/>
    </source>
</evidence>
<organism evidence="12 13">
    <name type="scientific">Yersinia hibernica</name>
    <dbReference type="NCBI Taxonomy" id="2339259"/>
    <lineage>
        <taxon>Bacteria</taxon>
        <taxon>Pseudomonadati</taxon>
        <taxon>Pseudomonadota</taxon>
        <taxon>Gammaproteobacteria</taxon>
        <taxon>Enterobacterales</taxon>
        <taxon>Yersiniaceae</taxon>
        <taxon>Yersinia</taxon>
    </lineage>
</organism>
<evidence type="ECO:0000256" key="3">
    <source>
        <dbReference type="ARBA" id="ARBA00008358"/>
    </source>
</evidence>
<keyword evidence="6 10" id="KW-0997">Cell inner membrane</keyword>